<reference evidence="2 3" key="1">
    <citation type="submission" date="2023-01" db="EMBL/GenBank/DDBJ databases">
        <title>Novel species of the genus Asticcacaulis isolated from rivers.</title>
        <authorList>
            <person name="Lu H."/>
        </authorList>
    </citation>
    <scope>NUCLEOTIDE SEQUENCE [LARGE SCALE GENOMIC DNA]</scope>
    <source>
        <strain evidence="2 3">BYS171W</strain>
    </source>
</reference>
<dbReference type="InterPro" id="IPR043129">
    <property type="entry name" value="ATPase_NBD"/>
</dbReference>
<dbReference type="PANTHER" id="PTHR30005:SF0">
    <property type="entry name" value="RETROGRADE REGULATION PROTEIN 2"/>
    <property type="match status" value="1"/>
</dbReference>
<evidence type="ECO:0000313" key="3">
    <source>
        <dbReference type="Proteomes" id="UP001214854"/>
    </source>
</evidence>
<dbReference type="PANTHER" id="PTHR30005">
    <property type="entry name" value="EXOPOLYPHOSPHATASE"/>
    <property type="match status" value="1"/>
</dbReference>
<proteinExistence type="predicted"/>
<keyword evidence="3" id="KW-1185">Reference proteome</keyword>
<dbReference type="RefSeq" id="WP_272746190.1">
    <property type="nucleotide sequence ID" value="NZ_JAQQKX010000001.1"/>
</dbReference>
<evidence type="ECO:0000313" key="2">
    <source>
        <dbReference type="EMBL" id="MDC7681679.1"/>
    </source>
</evidence>
<dbReference type="EMBL" id="JAQQKX010000001">
    <property type="protein sequence ID" value="MDC7681679.1"/>
    <property type="molecule type" value="Genomic_DNA"/>
</dbReference>
<dbReference type="Gene3D" id="3.30.420.40">
    <property type="match status" value="1"/>
</dbReference>
<dbReference type="InterPro" id="IPR050273">
    <property type="entry name" value="GppA/Ppx_hydrolase"/>
</dbReference>
<protein>
    <submittedName>
        <fullName evidence="2">Ppx/GppA family phosphatase</fullName>
    </submittedName>
</protein>
<dbReference type="SUPFAM" id="SSF53067">
    <property type="entry name" value="Actin-like ATPase domain"/>
    <property type="match status" value="2"/>
</dbReference>
<gene>
    <name evidence="2" type="ORF">PQU92_00175</name>
</gene>
<dbReference type="Gene3D" id="1.10.3210.10">
    <property type="entry name" value="Hypothetical protein af1432"/>
    <property type="match status" value="1"/>
</dbReference>
<sequence>MSVPESNLLPHTTPAASPLPSSYYTAVIDIGSNSVRLVIYRIEGRSIWPVYNEKVLAGLGKDLFNTGRLNPTGCRDTLIALKRFRAIVDSYTLSEIHVVATAAAREAADGPALTDMIREQTGFTVRVLSGAEEAYFSALGVLCGHDDATGVVGDLGGSSLELIDLQGEDAFKGITLPLGPFALGAPAPLNIERTLQQIREVLEPHKDRFHFKTFHAVGGAWRNLAIIWMQKANYPLQIVQQFELPAREALNICRLIATQSTSSLEKIRGVTKRRMENLSYAALVLQALIETFGFETINFSANGLREGLLYDHLPKDIQTRDPLIEGCAALGCRQGISQDIGPALSKWIHDFYNSLDASYDRPDPRLVRAASKLSDMGAVLHPDHRADLVCDQVLRAPIPGQNHQERVFLACTMFTRYSGDAYTKEPVLISRILGDEGLQRATQLGLALRLGCDLSAKSAVLLENAHLFQNERNLILEAKSGWEDLLLGEQTKKRAKALAGAMKLNLKMGSY</sequence>
<dbReference type="CDD" id="cd24052">
    <property type="entry name" value="ASKHA_NBD_HpPPX-GppA-like"/>
    <property type="match status" value="1"/>
</dbReference>
<comment type="caution">
    <text evidence="2">The sequence shown here is derived from an EMBL/GenBank/DDBJ whole genome shotgun (WGS) entry which is preliminary data.</text>
</comment>
<dbReference type="Gene3D" id="3.30.420.150">
    <property type="entry name" value="Exopolyphosphatase. Domain 2"/>
    <property type="match status" value="1"/>
</dbReference>
<dbReference type="InterPro" id="IPR003695">
    <property type="entry name" value="Ppx_GppA_N"/>
</dbReference>
<organism evidence="2 3">
    <name type="scientific">Asticcacaulis aquaticus</name>
    <dbReference type="NCBI Taxonomy" id="2984212"/>
    <lineage>
        <taxon>Bacteria</taxon>
        <taxon>Pseudomonadati</taxon>
        <taxon>Pseudomonadota</taxon>
        <taxon>Alphaproteobacteria</taxon>
        <taxon>Caulobacterales</taxon>
        <taxon>Caulobacteraceae</taxon>
        <taxon>Asticcacaulis</taxon>
    </lineage>
</organism>
<dbReference type="Pfam" id="PF02541">
    <property type="entry name" value="Ppx-GppA"/>
    <property type="match status" value="1"/>
</dbReference>
<name>A0ABT5HNN8_9CAUL</name>
<feature type="domain" description="Ppx/GppA phosphatase N-terminal" evidence="1">
    <location>
        <begin position="38"/>
        <end position="315"/>
    </location>
</feature>
<accession>A0ABT5HNN8</accession>
<dbReference type="SUPFAM" id="SSF109604">
    <property type="entry name" value="HD-domain/PDEase-like"/>
    <property type="match status" value="1"/>
</dbReference>
<evidence type="ECO:0000259" key="1">
    <source>
        <dbReference type="Pfam" id="PF02541"/>
    </source>
</evidence>
<dbReference type="Proteomes" id="UP001214854">
    <property type="component" value="Unassembled WGS sequence"/>
</dbReference>